<organism evidence="1 2">
    <name type="scientific">Platanthera zijinensis</name>
    <dbReference type="NCBI Taxonomy" id="2320716"/>
    <lineage>
        <taxon>Eukaryota</taxon>
        <taxon>Viridiplantae</taxon>
        <taxon>Streptophyta</taxon>
        <taxon>Embryophyta</taxon>
        <taxon>Tracheophyta</taxon>
        <taxon>Spermatophyta</taxon>
        <taxon>Magnoliopsida</taxon>
        <taxon>Liliopsida</taxon>
        <taxon>Asparagales</taxon>
        <taxon>Orchidaceae</taxon>
        <taxon>Orchidoideae</taxon>
        <taxon>Orchideae</taxon>
        <taxon>Orchidinae</taxon>
        <taxon>Platanthera</taxon>
    </lineage>
</organism>
<dbReference type="EMBL" id="JBBWWQ010000002">
    <property type="protein sequence ID" value="KAK8954304.1"/>
    <property type="molecule type" value="Genomic_DNA"/>
</dbReference>
<keyword evidence="2" id="KW-1185">Reference proteome</keyword>
<reference evidence="1 2" key="1">
    <citation type="journal article" date="2022" name="Nat. Plants">
        <title>Genomes of leafy and leafless Platanthera orchids illuminate the evolution of mycoheterotrophy.</title>
        <authorList>
            <person name="Li M.H."/>
            <person name="Liu K.W."/>
            <person name="Li Z."/>
            <person name="Lu H.C."/>
            <person name="Ye Q.L."/>
            <person name="Zhang D."/>
            <person name="Wang J.Y."/>
            <person name="Li Y.F."/>
            <person name="Zhong Z.M."/>
            <person name="Liu X."/>
            <person name="Yu X."/>
            <person name="Liu D.K."/>
            <person name="Tu X.D."/>
            <person name="Liu B."/>
            <person name="Hao Y."/>
            <person name="Liao X.Y."/>
            <person name="Jiang Y.T."/>
            <person name="Sun W.H."/>
            <person name="Chen J."/>
            <person name="Chen Y.Q."/>
            <person name="Ai Y."/>
            <person name="Zhai J.W."/>
            <person name="Wu S.S."/>
            <person name="Zhou Z."/>
            <person name="Hsiao Y.Y."/>
            <person name="Wu W.L."/>
            <person name="Chen Y.Y."/>
            <person name="Lin Y.F."/>
            <person name="Hsu J.L."/>
            <person name="Li C.Y."/>
            <person name="Wang Z.W."/>
            <person name="Zhao X."/>
            <person name="Zhong W.Y."/>
            <person name="Ma X.K."/>
            <person name="Ma L."/>
            <person name="Huang J."/>
            <person name="Chen G.Z."/>
            <person name="Huang M.Z."/>
            <person name="Huang L."/>
            <person name="Peng D.H."/>
            <person name="Luo Y.B."/>
            <person name="Zou S.Q."/>
            <person name="Chen S.P."/>
            <person name="Lan S."/>
            <person name="Tsai W.C."/>
            <person name="Van de Peer Y."/>
            <person name="Liu Z.J."/>
        </authorList>
    </citation>
    <scope>NUCLEOTIDE SEQUENCE [LARGE SCALE GENOMIC DNA]</scope>
    <source>
        <strain evidence="1">Lor287</strain>
    </source>
</reference>
<evidence type="ECO:0000313" key="1">
    <source>
        <dbReference type="EMBL" id="KAK8954304.1"/>
    </source>
</evidence>
<accession>A0AAP0BZP2</accession>
<evidence type="ECO:0000313" key="2">
    <source>
        <dbReference type="Proteomes" id="UP001418222"/>
    </source>
</evidence>
<gene>
    <name evidence="1" type="ORF">KSP39_PZI002312</name>
</gene>
<proteinExistence type="predicted"/>
<protein>
    <submittedName>
        <fullName evidence="1">Uncharacterized protein</fullName>
    </submittedName>
</protein>
<name>A0AAP0BZP2_9ASPA</name>
<comment type="caution">
    <text evidence="1">The sequence shown here is derived from an EMBL/GenBank/DDBJ whole genome shotgun (WGS) entry which is preliminary data.</text>
</comment>
<dbReference type="Proteomes" id="UP001418222">
    <property type="component" value="Unassembled WGS sequence"/>
</dbReference>
<dbReference type="AlphaFoldDB" id="A0AAP0BZP2"/>
<sequence length="57" mass="6303">MELCLVEENDTTKPSTLVGLKQTEKGLSPTTAVLSVPPGSCASPRFPFYWDTIRNIY</sequence>